<dbReference type="Proteomes" id="UP000478052">
    <property type="component" value="Unassembled WGS sequence"/>
</dbReference>
<accession>A0A6G0VXI0</accession>
<dbReference type="OrthoDB" id="10543049at2759"/>
<keyword evidence="1" id="KW-0812">Transmembrane</keyword>
<feature type="transmembrane region" description="Helical" evidence="1">
    <location>
        <begin position="183"/>
        <end position="205"/>
    </location>
</feature>
<comment type="caution">
    <text evidence="2">The sequence shown here is derived from an EMBL/GenBank/DDBJ whole genome shotgun (WGS) entry which is preliminary data.</text>
</comment>
<keyword evidence="1" id="KW-0472">Membrane</keyword>
<organism evidence="2 3">
    <name type="scientific">Aphis craccivora</name>
    <name type="common">Cowpea aphid</name>
    <dbReference type="NCBI Taxonomy" id="307492"/>
    <lineage>
        <taxon>Eukaryota</taxon>
        <taxon>Metazoa</taxon>
        <taxon>Ecdysozoa</taxon>
        <taxon>Arthropoda</taxon>
        <taxon>Hexapoda</taxon>
        <taxon>Insecta</taxon>
        <taxon>Pterygota</taxon>
        <taxon>Neoptera</taxon>
        <taxon>Paraneoptera</taxon>
        <taxon>Hemiptera</taxon>
        <taxon>Sternorrhyncha</taxon>
        <taxon>Aphidomorpha</taxon>
        <taxon>Aphidoidea</taxon>
        <taxon>Aphididae</taxon>
        <taxon>Aphidini</taxon>
        <taxon>Aphis</taxon>
        <taxon>Aphis</taxon>
    </lineage>
</organism>
<sequence length="279" mass="32534">MLNNFKYCNFIYDLILSDECIDSTMMMVSDGKINIFEVESKHFPTVFKKKKIEKNKKKVTEKRKFSRKTNILFYCDNRIEIRFQRVLRIVLDFVLRRLPNLSITCLCGRFCSLIRCGIGFPSSIVVNELLSFEQIIFFKILFRTAHLNKQKCTPGLNTFKYVATNCSFRRFVSSSMAARCCKYLNFSSSLIRANLLLFLFFFGAIRSSGLIKPTYCVTYKGVSRRIRMPVTGNLMTLLGRGADVAMDRIIEHTFQNLKIITDYLITYLIMKLVEDFHAF</sequence>
<dbReference type="EMBL" id="VUJU01010767">
    <property type="protein sequence ID" value="KAF0713095.1"/>
    <property type="molecule type" value="Genomic_DNA"/>
</dbReference>
<evidence type="ECO:0000256" key="1">
    <source>
        <dbReference type="SAM" id="Phobius"/>
    </source>
</evidence>
<evidence type="ECO:0000313" key="2">
    <source>
        <dbReference type="EMBL" id="KAF0713095.1"/>
    </source>
</evidence>
<protein>
    <submittedName>
        <fullName evidence="2">Uncharacterized protein</fullName>
    </submittedName>
</protein>
<reference evidence="2 3" key="1">
    <citation type="submission" date="2019-08" db="EMBL/GenBank/DDBJ databases">
        <title>Whole genome of Aphis craccivora.</title>
        <authorList>
            <person name="Voronova N.V."/>
            <person name="Shulinski R.S."/>
            <person name="Bandarenka Y.V."/>
            <person name="Zhorov D.G."/>
            <person name="Warner D."/>
        </authorList>
    </citation>
    <scope>NUCLEOTIDE SEQUENCE [LARGE SCALE GENOMIC DNA]</scope>
    <source>
        <strain evidence="2">180601</strain>
        <tissue evidence="2">Whole Body</tissue>
    </source>
</reference>
<name>A0A6G0VXI0_APHCR</name>
<evidence type="ECO:0000313" key="3">
    <source>
        <dbReference type="Proteomes" id="UP000478052"/>
    </source>
</evidence>
<keyword evidence="1" id="KW-1133">Transmembrane helix</keyword>
<gene>
    <name evidence="2" type="ORF">FWK35_00021319</name>
</gene>
<proteinExistence type="predicted"/>
<keyword evidence="3" id="KW-1185">Reference proteome</keyword>
<dbReference type="AlphaFoldDB" id="A0A6G0VXI0"/>